<name>A0A9N7W4K0_PLEPL</name>
<evidence type="ECO:0000259" key="4">
    <source>
        <dbReference type="PROSITE" id="PS51233"/>
    </source>
</evidence>
<dbReference type="Proteomes" id="UP001153269">
    <property type="component" value="Unassembled WGS sequence"/>
</dbReference>
<dbReference type="InterPro" id="IPR001846">
    <property type="entry name" value="VWF_type-D"/>
</dbReference>
<protein>
    <recommendedName>
        <fullName evidence="7">Sushi domain-containing protein</fullName>
    </recommendedName>
</protein>
<comment type="caution">
    <text evidence="2">Lacks conserved residue(s) required for the propagation of feature annotation.</text>
</comment>
<evidence type="ECO:0000313" key="5">
    <source>
        <dbReference type="EMBL" id="CAB1460943.1"/>
    </source>
</evidence>
<feature type="disulfide bond" evidence="2">
    <location>
        <begin position="138"/>
        <end position="165"/>
    </location>
</feature>
<proteinExistence type="predicted"/>
<dbReference type="InterPro" id="IPR000436">
    <property type="entry name" value="Sushi_SCR_CCP_dom"/>
</dbReference>
<sequence>MAATVLLPSEFTDHTLGLLGLMNSDPSDDLLTRPGEVIPSHGATPEGIFTFGTGWKVSKTSSLFTHDSKRLLDAHSFAPSPDPVFVPAFSPPETPHDPLVADMVTACVVVSCGRLPPPRNGKKNGTRYLEGNTLSFSCDEEFILFRSTQRTCLEDGTWSGEQPFCLKGWF</sequence>
<dbReference type="PROSITE" id="PS51233">
    <property type="entry name" value="VWFD"/>
    <property type="match status" value="1"/>
</dbReference>
<feature type="domain" description="Sushi" evidence="3">
    <location>
        <begin position="110"/>
        <end position="167"/>
    </location>
</feature>
<keyword evidence="1 2" id="KW-1015">Disulfide bond</keyword>
<evidence type="ECO:0000313" key="6">
    <source>
        <dbReference type="Proteomes" id="UP001153269"/>
    </source>
</evidence>
<dbReference type="CDD" id="cd00033">
    <property type="entry name" value="CCP"/>
    <property type="match status" value="1"/>
</dbReference>
<dbReference type="PROSITE" id="PS50923">
    <property type="entry name" value="SUSHI"/>
    <property type="match status" value="1"/>
</dbReference>
<keyword evidence="2" id="KW-0768">Sushi</keyword>
<gene>
    <name evidence="5" type="ORF">PLEPLA_LOCUS48817</name>
</gene>
<accession>A0A9N7W4K0</accession>
<dbReference type="AlphaFoldDB" id="A0A9N7W4K0"/>
<dbReference type="Pfam" id="PF00084">
    <property type="entry name" value="Sushi"/>
    <property type="match status" value="1"/>
</dbReference>
<dbReference type="PANTHER" id="PTHR13802:SF63">
    <property type="entry name" value="SUSHI DOMAIN-CONTAINING PROTEIN 2"/>
    <property type="match status" value="1"/>
</dbReference>
<dbReference type="SMART" id="SM00032">
    <property type="entry name" value="CCP"/>
    <property type="match status" value="1"/>
</dbReference>
<dbReference type="InterPro" id="IPR051495">
    <property type="entry name" value="Epithelial_Barrier/Signaling"/>
</dbReference>
<dbReference type="InterPro" id="IPR035976">
    <property type="entry name" value="Sushi/SCR/CCP_sf"/>
</dbReference>
<organism evidence="5 6">
    <name type="scientific">Pleuronectes platessa</name>
    <name type="common">European plaice</name>
    <dbReference type="NCBI Taxonomy" id="8262"/>
    <lineage>
        <taxon>Eukaryota</taxon>
        <taxon>Metazoa</taxon>
        <taxon>Chordata</taxon>
        <taxon>Craniata</taxon>
        <taxon>Vertebrata</taxon>
        <taxon>Euteleostomi</taxon>
        <taxon>Actinopterygii</taxon>
        <taxon>Neopterygii</taxon>
        <taxon>Teleostei</taxon>
        <taxon>Neoteleostei</taxon>
        <taxon>Acanthomorphata</taxon>
        <taxon>Carangaria</taxon>
        <taxon>Pleuronectiformes</taxon>
        <taxon>Pleuronectoidei</taxon>
        <taxon>Pleuronectidae</taxon>
        <taxon>Pleuronectes</taxon>
    </lineage>
</organism>
<feature type="domain" description="VWFD" evidence="4">
    <location>
        <begin position="1"/>
        <end position="63"/>
    </location>
</feature>
<reference evidence="5" key="1">
    <citation type="submission" date="2020-03" db="EMBL/GenBank/DDBJ databases">
        <authorList>
            <person name="Weist P."/>
        </authorList>
    </citation>
    <scope>NUCLEOTIDE SEQUENCE</scope>
</reference>
<dbReference type="SUPFAM" id="SSF57535">
    <property type="entry name" value="Complement control module/SCR domain"/>
    <property type="match status" value="1"/>
</dbReference>
<keyword evidence="6" id="KW-1185">Reference proteome</keyword>
<evidence type="ECO:0000256" key="1">
    <source>
        <dbReference type="ARBA" id="ARBA00023157"/>
    </source>
</evidence>
<dbReference type="Gene3D" id="2.10.70.10">
    <property type="entry name" value="Complement Module, domain 1"/>
    <property type="match status" value="1"/>
</dbReference>
<dbReference type="EMBL" id="CADEAL010004501">
    <property type="protein sequence ID" value="CAB1460943.1"/>
    <property type="molecule type" value="Genomic_DNA"/>
</dbReference>
<evidence type="ECO:0008006" key="7">
    <source>
        <dbReference type="Google" id="ProtNLM"/>
    </source>
</evidence>
<dbReference type="PANTHER" id="PTHR13802">
    <property type="entry name" value="MUCIN 4-RELATED"/>
    <property type="match status" value="1"/>
</dbReference>
<evidence type="ECO:0000259" key="3">
    <source>
        <dbReference type="PROSITE" id="PS50923"/>
    </source>
</evidence>
<comment type="caution">
    <text evidence="5">The sequence shown here is derived from an EMBL/GenBank/DDBJ whole genome shotgun (WGS) entry which is preliminary data.</text>
</comment>
<evidence type="ECO:0000256" key="2">
    <source>
        <dbReference type="PROSITE-ProRule" id="PRU00302"/>
    </source>
</evidence>